<feature type="transmembrane region" description="Helical" evidence="1">
    <location>
        <begin position="6"/>
        <end position="26"/>
    </location>
</feature>
<proteinExistence type="predicted"/>
<name>A0A930UFE7_9GAMM</name>
<keyword evidence="1" id="KW-0472">Membrane</keyword>
<organism evidence="2 3">
    <name type="scientific">Candidatus Amphirhobacter heronislandensis</name>
    <dbReference type="NCBI Taxonomy" id="1732024"/>
    <lineage>
        <taxon>Bacteria</taxon>
        <taxon>Pseudomonadati</taxon>
        <taxon>Pseudomonadota</taxon>
        <taxon>Gammaproteobacteria</taxon>
        <taxon>Candidatus Tethybacterales</taxon>
        <taxon>Candidatus Tethybacteraceae</taxon>
        <taxon>Candidatus Amphirhobacter</taxon>
    </lineage>
</organism>
<gene>
    <name evidence="2" type="ORF">ISN26_01020</name>
</gene>
<comment type="caution">
    <text evidence="2">The sequence shown here is derived from an EMBL/GenBank/DDBJ whole genome shotgun (WGS) entry which is preliminary data.</text>
</comment>
<keyword evidence="3" id="KW-1185">Reference proteome</keyword>
<accession>A0A930UFE7</accession>
<sequence>MPEGGIVPVVFPPALAACIWLFAPFFDVMPAVDDGREAERAHVPQEVFQEIPSLAATRAVAIHAIILHRRQLAYVVSGGG</sequence>
<protein>
    <submittedName>
        <fullName evidence="2">Uncharacterized protein</fullName>
    </submittedName>
</protein>
<reference evidence="2" key="1">
    <citation type="submission" date="2020-10" db="EMBL/GenBank/DDBJ databases">
        <title>An improved Amphimedon queenslandica hologenome assembly reveals how three proteobacterial symbionts can extend the metabolic phenotypic of their marine sponge host.</title>
        <authorList>
            <person name="Degnan B."/>
            <person name="Degnan S."/>
            <person name="Xiang X."/>
        </authorList>
    </citation>
    <scope>NUCLEOTIDE SEQUENCE</scope>
    <source>
        <strain evidence="2">AqS2</strain>
    </source>
</reference>
<evidence type="ECO:0000313" key="2">
    <source>
        <dbReference type="EMBL" id="MBF2734673.1"/>
    </source>
</evidence>
<dbReference type="EMBL" id="JADHEI010000013">
    <property type="protein sequence ID" value="MBF2734673.1"/>
    <property type="molecule type" value="Genomic_DNA"/>
</dbReference>
<evidence type="ECO:0000313" key="3">
    <source>
        <dbReference type="Proteomes" id="UP000604381"/>
    </source>
</evidence>
<evidence type="ECO:0000256" key="1">
    <source>
        <dbReference type="SAM" id="Phobius"/>
    </source>
</evidence>
<dbReference type="AlphaFoldDB" id="A0A930UFE7"/>
<keyword evidence="1" id="KW-0812">Transmembrane</keyword>
<dbReference type="Proteomes" id="UP000604381">
    <property type="component" value="Unassembled WGS sequence"/>
</dbReference>
<keyword evidence="1" id="KW-1133">Transmembrane helix</keyword>